<proteinExistence type="predicted"/>
<evidence type="ECO:0000313" key="2">
    <source>
        <dbReference type="EMBL" id="QDT73556.1"/>
    </source>
</evidence>
<gene>
    <name evidence="2" type="ORF">I41_27450</name>
</gene>
<keyword evidence="3" id="KW-1185">Reference proteome</keyword>
<dbReference type="Proteomes" id="UP000317909">
    <property type="component" value="Chromosome"/>
</dbReference>
<dbReference type="AlphaFoldDB" id="A0A517TYV6"/>
<feature type="compositionally biased region" description="Basic and acidic residues" evidence="1">
    <location>
        <begin position="30"/>
        <end position="41"/>
    </location>
</feature>
<dbReference type="KEGG" id="llh:I41_27450"/>
<protein>
    <submittedName>
        <fullName evidence="2">Uncharacterized protein</fullName>
    </submittedName>
</protein>
<sequence>MLEERIALARQQGANPAAVITKNDQPIQMRSDRRERKRAHEGAPLSGAFGTFTIDAVEDSLSKQTSAEIAGSCVDGDWSGHF</sequence>
<organism evidence="2 3">
    <name type="scientific">Lacipirellula limnantheis</name>
    <dbReference type="NCBI Taxonomy" id="2528024"/>
    <lineage>
        <taxon>Bacteria</taxon>
        <taxon>Pseudomonadati</taxon>
        <taxon>Planctomycetota</taxon>
        <taxon>Planctomycetia</taxon>
        <taxon>Pirellulales</taxon>
        <taxon>Lacipirellulaceae</taxon>
        <taxon>Lacipirellula</taxon>
    </lineage>
</organism>
<evidence type="ECO:0000313" key="3">
    <source>
        <dbReference type="Proteomes" id="UP000317909"/>
    </source>
</evidence>
<accession>A0A517TYV6</accession>
<feature type="region of interest" description="Disordered" evidence="1">
    <location>
        <begin position="10"/>
        <end position="45"/>
    </location>
</feature>
<evidence type="ECO:0000256" key="1">
    <source>
        <dbReference type="SAM" id="MobiDB-lite"/>
    </source>
</evidence>
<dbReference type="RefSeq" id="WP_145433132.1">
    <property type="nucleotide sequence ID" value="NZ_CP036339.1"/>
</dbReference>
<dbReference type="EMBL" id="CP036339">
    <property type="protein sequence ID" value="QDT73556.1"/>
    <property type="molecule type" value="Genomic_DNA"/>
</dbReference>
<reference evidence="2 3" key="1">
    <citation type="submission" date="2019-02" db="EMBL/GenBank/DDBJ databases">
        <title>Deep-cultivation of Planctomycetes and their phenomic and genomic characterization uncovers novel biology.</title>
        <authorList>
            <person name="Wiegand S."/>
            <person name="Jogler M."/>
            <person name="Boedeker C."/>
            <person name="Pinto D."/>
            <person name="Vollmers J."/>
            <person name="Rivas-Marin E."/>
            <person name="Kohn T."/>
            <person name="Peeters S.H."/>
            <person name="Heuer A."/>
            <person name="Rast P."/>
            <person name="Oberbeckmann S."/>
            <person name="Bunk B."/>
            <person name="Jeske O."/>
            <person name="Meyerdierks A."/>
            <person name="Storesund J.E."/>
            <person name="Kallscheuer N."/>
            <person name="Luecker S."/>
            <person name="Lage O.M."/>
            <person name="Pohl T."/>
            <person name="Merkel B.J."/>
            <person name="Hornburger P."/>
            <person name="Mueller R.-W."/>
            <person name="Bruemmer F."/>
            <person name="Labrenz M."/>
            <person name="Spormann A.M."/>
            <person name="Op den Camp H."/>
            <person name="Overmann J."/>
            <person name="Amann R."/>
            <person name="Jetten M.S.M."/>
            <person name="Mascher T."/>
            <person name="Medema M.H."/>
            <person name="Devos D.P."/>
            <person name="Kaster A.-K."/>
            <person name="Ovreas L."/>
            <person name="Rohde M."/>
            <person name="Galperin M.Y."/>
            <person name="Jogler C."/>
        </authorList>
    </citation>
    <scope>NUCLEOTIDE SEQUENCE [LARGE SCALE GENOMIC DNA]</scope>
    <source>
        <strain evidence="2 3">I41</strain>
    </source>
</reference>
<name>A0A517TYV6_9BACT</name>